<dbReference type="NCBIfam" id="TIGR00278">
    <property type="entry name" value="membrane protein insertion efficiency factor YidD"/>
    <property type="match status" value="1"/>
</dbReference>
<evidence type="ECO:0000313" key="1">
    <source>
        <dbReference type="EMBL" id="QPI53238.1"/>
    </source>
</evidence>
<dbReference type="Proteomes" id="UP000662888">
    <property type="component" value="Chromosome"/>
</dbReference>
<reference evidence="1 2" key="1">
    <citation type="submission" date="2020-11" db="EMBL/GenBank/DDBJ databases">
        <authorList>
            <person name="Sun Q."/>
        </authorList>
    </citation>
    <scope>NUCLEOTIDE SEQUENCE [LARGE SCALE GENOMIC DNA]</scope>
    <source>
        <strain evidence="1 2">P8398</strain>
    </source>
</reference>
<dbReference type="InterPro" id="IPR002696">
    <property type="entry name" value="Membr_insert_effic_factor_YidD"/>
</dbReference>
<evidence type="ECO:0000313" key="2">
    <source>
        <dbReference type="Proteomes" id="UP000662888"/>
    </source>
</evidence>
<keyword evidence="2" id="KW-1185">Reference proteome</keyword>
<protein>
    <submittedName>
        <fullName evidence="1">Membrane protein insertion efficiency factor YidD</fullName>
    </submittedName>
</protein>
<dbReference type="EMBL" id="CP065053">
    <property type="protein sequence ID" value="QPI53238.1"/>
    <property type="molecule type" value="Genomic_DNA"/>
</dbReference>
<name>A0AA49AB24_9BURK</name>
<proteinExistence type="predicted"/>
<accession>A0AA49AB24</accession>
<dbReference type="Pfam" id="PF01809">
    <property type="entry name" value="YidD"/>
    <property type="match status" value="1"/>
</dbReference>
<dbReference type="SMART" id="SM01234">
    <property type="entry name" value="Haemolytic"/>
    <property type="match status" value="1"/>
</dbReference>
<organism evidence="1 2">
    <name type="scientific">Massilia antarctica</name>
    <dbReference type="NCBI Taxonomy" id="2765360"/>
    <lineage>
        <taxon>Bacteria</taxon>
        <taxon>Pseudomonadati</taxon>
        <taxon>Pseudomonadota</taxon>
        <taxon>Betaproteobacteria</taxon>
        <taxon>Burkholderiales</taxon>
        <taxon>Oxalobacteraceae</taxon>
        <taxon>Telluria group</taxon>
        <taxon>Massilia</taxon>
    </lineage>
</organism>
<sequence>MKTLALSAIGFYQRHLSPYKGFRCAYCAYTGNASCSHLGARAIRRFGLWDGLAILNGRLRKCGIAYRRYRPAVEAPALEHLAKPRLLSPNHQAGFCDVPCDVPGECPCDLPAATVSNACDIFSACGDGANCCDWWNKRRKRNDEKSVHIPPRSNGRREN</sequence>
<gene>
    <name evidence="1" type="primary">yidD</name>
    <name evidence="1" type="ORF">IV454_13225</name>
</gene>